<feature type="non-terminal residue" evidence="1">
    <location>
        <position position="1"/>
    </location>
</feature>
<organism evidence="1">
    <name type="scientific">marine sediment metagenome</name>
    <dbReference type="NCBI Taxonomy" id="412755"/>
    <lineage>
        <taxon>unclassified sequences</taxon>
        <taxon>metagenomes</taxon>
        <taxon>ecological metagenomes</taxon>
    </lineage>
</organism>
<comment type="caution">
    <text evidence="1">The sequence shown here is derived from an EMBL/GenBank/DDBJ whole genome shotgun (WGS) entry which is preliminary data.</text>
</comment>
<reference evidence="1" key="1">
    <citation type="journal article" date="2014" name="Front. Microbiol.">
        <title>High frequency of phylogenetically diverse reductive dehalogenase-homologous genes in deep subseafloor sedimentary metagenomes.</title>
        <authorList>
            <person name="Kawai M."/>
            <person name="Futagami T."/>
            <person name="Toyoda A."/>
            <person name="Takaki Y."/>
            <person name="Nishi S."/>
            <person name="Hori S."/>
            <person name="Arai W."/>
            <person name="Tsubouchi T."/>
            <person name="Morono Y."/>
            <person name="Uchiyama I."/>
            <person name="Ito T."/>
            <person name="Fujiyama A."/>
            <person name="Inagaki F."/>
            <person name="Takami H."/>
        </authorList>
    </citation>
    <scope>NUCLEOTIDE SEQUENCE</scope>
    <source>
        <strain evidence="1">Expedition CK06-06</strain>
    </source>
</reference>
<proteinExistence type="predicted"/>
<name>X1BLT0_9ZZZZ</name>
<dbReference type="EMBL" id="BART01019118">
    <property type="protein sequence ID" value="GAG82147.1"/>
    <property type="molecule type" value="Genomic_DNA"/>
</dbReference>
<protein>
    <submittedName>
        <fullName evidence="1">Uncharacterized protein</fullName>
    </submittedName>
</protein>
<gene>
    <name evidence="1" type="ORF">S01H4_35877</name>
</gene>
<dbReference type="AlphaFoldDB" id="X1BLT0"/>
<evidence type="ECO:0000313" key="1">
    <source>
        <dbReference type="EMBL" id="GAG82147.1"/>
    </source>
</evidence>
<sequence>IDFYDDSQFAALTGDNEGYLFYVSKYPITPTELIMAEIFQNAGPAASDPNVIFKASLIKTGAAVPVVTDEFPNQFLGSSPTFNFYSDHVYLTLILYAATTASFTDPQMSVYMAVESIDCNTVEYMMGYYSEYQNAQLIQKLNQGTLQPLTPEGQMGYNFPMWLAGGVRPERMLRADALADWWHNLDGNFAEKTQTVTNLREFYDASKQMVNFDEAFGTEDPAKGGIPDWIRLTALPSVVSGPVRADFPVIIMPTSAQIAAGTASVQIMT</sequence>
<accession>X1BLT0</accession>